<proteinExistence type="predicted"/>
<evidence type="ECO:0000313" key="1">
    <source>
        <dbReference type="EMBL" id="VAW46601.1"/>
    </source>
</evidence>
<dbReference type="Gene3D" id="3.40.50.1240">
    <property type="entry name" value="Phosphoglycerate mutase-like"/>
    <property type="match status" value="1"/>
</dbReference>
<protein>
    <submittedName>
        <fullName evidence="1">Phosphohistidine phosphatase SixA</fullName>
        <ecNumber evidence="1">3.1.3.-</ecNumber>
    </submittedName>
</protein>
<accession>A0A3B0VUC9</accession>
<dbReference type="PANTHER" id="PTHR47623:SF1">
    <property type="entry name" value="OS09G0287300 PROTEIN"/>
    <property type="match status" value="1"/>
</dbReference>
<dbReference type="CDD" id="cd07067">
    <property type="entry name" value="HP_PGM_like"/>
    <property type="match status" value="1"/>
</dbReference>
<gene>
    <name evidence="1" type="ORF">MNBD_GAMMA02-1828</name>
</gene>
<dbReference type="EMBL" id="UOFA01000294">
    <property type="protein sequence ID" value="VAW46601.1"/>
    <property type="molecule type" value="Genomic_DNA"/>
</dbReference>
<dbReference type="AlphaFoldDB" id="A0A3B0VUC9"/>
<dbReference type="InterPro" id="IPR013078">
    <property type="entry name" value="His_Pase_superF_clade-1"/>
</dbReference>
<organism evidence="1">
    <name type="scientific">hydrothermal vent metagenome</name>
    <dbReference type="NCBI Taxonomy" id="652676"/>
    <lineage>
        <taxon>unclassified sequences</taxon>
        <taxon>metagenomes</taxon>
        <taxon>ecological metagenomes</taxon>
    </lineage>
</organism>
<sequence>MAVYEARIRLVTFSTDDQSSLQTINCMKMKTIHLIRHAKSSWEDSGLSDINRSLAQRGINDCKIMGEHLIEAGWNHQNIYCSQAQRAQLTIAGIAKACAQLDWVSLPQMNIEWQVVPKLYTFSAGVLLDL</sequence>
<dbReference type="InterPro" id="IPR029033">
    <property type="entry name" value="His_PPase_superfam"/>
</dbReference>
<dbReference type="EC" id="3.1.3.-" evidence="1"/>
<name>A0A3B0VUC9_9ZZZZ</name>
<dbReference type="GO" id="GO:0016787">
    <property type="term" value="F:hydrolase activity"/>
    <property type="evidence" value="ECO:0007669"/>
    <property type="project" value="UniProtKB-KW"/>
</dbReference>
<dbReference type="Pfam" id="PF00300">
    <property type="entry name" value="His_Phos_1"/>
    <property type="match status" value="1"/>
</dbReference>
<dbReference type="SUPFAM" id="SSF53254">
    <property type="entry name" value="Phosphoglycerate mutase-like"/>
    <property type="match status" value="1"/>
</dbReference>
<reference evidence="1" key="1">
    <citation type="submission" date="2018-06" db="EMBL/GenBank/DDBJ databases">
        <authorList>
            <person name="Zhirakovskaya E."/>
        </authorList>
    </citation>
    <scope>NUCLEOTIDE SEQUENCE</scope>
</reference>
<dbReference type="PANTHER" id="PTHR47623">
    <property type="entry name" value="OS09G0287300 PROTEIN"/>
    <property type="match status" value="1"/>
</dbReference>
<keyword evidence="1" id="KW-0378">Hydrolase</keyword>